<dbReference type="InterPro" id="IPR021808">
    <property type="entry name" value="DUF3383"/>
</dbReference>
<accession>A0AAE9HSF2</accession>
<protein>
    <submittedName>
        <fullName evidence="1">Tail sheath protein</fullName>
    </submittedName>
</protein>
<reference evidence="1 2" key="1">
    <citation type="submission" date="2022-01" db="EMBL/GenBank/DDBJ databases">
        <title>Avian Pathogenic Escherichia coli bacteriophages.</title>
        <authorList>
            <person name="Nicolas M."/>
            <person name="Trotereau A."/>
            <person name="Schouler C."/>
        </authorList>
    </citation>
    <scope>NUCLEOTIDE SEQUENCE [LARGE SCALE GENOMIC DNA]</scope>
</reference>
<organism evidence="1 2">
    <name type="scientific">Escherichia phage vB_EcoM_ESCO50</name>
    <dbReference type="NCBI Taxonomy" id="2918872"/>
    <lineage>
        <taxon>Viruses</taxon>
        <taxon>Duplodnaviria</taxon>
        <taxon>Heunggongvirae</taxon>
        <taxon>Uroviricota</taxon>
        <taxon>Caudoviricetes</taxon>
        <taxon>Andersonviridae</taxon>
        <taxon>Ounavirinae</taxon>
        <taxon>Felixounavirus</taxon>
        <taxon>Felixounavirus ESCO50</taxon>
    </lineage>
</organism>
<gene>
    <name evidence="1" type="ORF">ESCO50_00088</name>
</gene>
<name>A0AAE9HSF2_9CAUD</name>
<sequence length="459" mass="49993">MWNPIVNVDITLNTAGTTREGFGLPLFLASTDNFEERVRGYTSLTEVAEDFDERSAAYKAAKQLWSQTPKVTQLYIGRRAMQYTVSIPDEVTEGTDYSLTVAVSGGISQSFQYTSQITEETDEDTDEDTAEVVLQQFKTQIEADPTIKDKVSVNVTGSGASATMIITKAGDNDFVKVTTTAQTVYIASTTADTASTALAAIEAYSTDWYFIAAEDRTQQFVLAMASEIQARKKIFFTANSDVAALQGTELASANDVPAQLAKNMYTRTVCLWHHAAAEDYPEMAYIAYGAPYDAGSIAWGNAQLTGVAASLQPSNQRPLTSIQKSALDARHCNFIDLDGGVPVVRRGITSGGEWIDIIRGVDWLESDLKTSLRDLLINQKGGKITYDDTGITRIRQVIETSLQRAVNRHFLSSYTVNVPKASQVALADKKARILKDITFAGILAGAILDVDLKGTVAYE</sequence>
<dbReference type="EMBL" id="OM386664">
    <property type="protein sequence ID" value="UPW39692.1"/>
    <property type="molecule type" value="Genomic_DNA"/>
</dbReference>
<dbReference type="Proteomes" id="UP000831867">
    <property type="component" value="Segment"/>
</dbReference>
<evidence type="ECO:0000313" key="2">
    <source>
        <dbReference type="Proteomes" id="UP000831867"/>
    </source>
</evidence>
<evidence type="ECO:0000313" key="1">
    <source>
        <dbReference type="EMBL" id="UPW39692.1"/>
    </source>
</evidence>
<proteinExistence type="predicted"/>
<dbReference type="Pfam" id="PF11863">
    <property type="entry name" value="DUF3383"/>
    <property type="match status" value="1"/>
</dbReference>
<keyword evidence="2" id="KW-1185">Reference proteome</keyword>